<name>A0A5D4GXN4_9HYPH</name>
<dbReference type="Pfam" id="PF04250">
    <property type="entry name" value="DUF429"/>
    <property type="match status" value="1"/>
</dbReference>
<reference evidence="1 2" key="2">
    <citation type="submission" date="2019-09" db="EMBL/GenBank/DDBJ databases">
        <title>Mesorhizobium sp. MaA-C15 isolated from Microcystis aeruginosa.</title>
        <authorList>
            <person name="Jeong S.E."/>
            <person name="Jin H.M."/>
            <person name="Jeon C.O."/>
        </authorList>
    </citation>
    <scope>NUCLEOTIDE SEQUENCE [LARGE SCALE GENOMIC DNA]</scope>
    <source>
        <strain evidence="1 2">MaA-C15</strain>
    </source>
</reference>
<dbReference type="Proteomes" id="UP000323258">
    <property type="component" value="Unassembled WGS sequence"/>
</dbReference>
<dbReference type="AlphaFoldDB" id="A0A5D4GXN4"/>
<accession>A0A5D4GXN4</accession>
<keyword evidence="2" id="KW-1185">Reference proteome</keyword>
<organism evidence="1 2">
    <name type="scientific">Neoaquamicrobium microcysteis</name>
    <dbReference type="NCBI Taxonomy" id="2682781"/>
    <lineage>
        <taxon>Bacteria</taxon>
        <taxon>Pseudomonadati</taxon>
        <taxon>Pseudomonadota</taxon>
        <taxon>Alphaproteobacteria</taxon>
        <taxon>Hyphomicrobiales</taxon>
        <taxon>Phyllobacteriaceae</taxon>
        <taxon>Neoaquamicrobium</taxon>
    </lineage>
</organism>
<dbReference type="RefSeq" id="WP_148915293.1">
    <property type="nucleotide sequence ID" value="NZ_VSZS01000064.1"/>
</dbReference>
<evidence type="ECO:0000313" key="2">
    <source>
        <dbReference type="Proteomes" id="UP000323258"/>
    </source>
</evidence>
<gene>
    <name evidence="1" type="ORF">FY036_13610</name>
</gene>
<protein>
    <submittedName>
        <fullName evidence="1">DUF429 domain-containing protein</fullName>
    </submittedName>
</protein>
<dbReference type="OrthoDB" id="9811476at2"/>
<dbReference type="EMBL" id="VSZS01000064">
    <property type="protein sequence ID" value="TYR31320.1"/>
    <property type="molecule type" value="Genomic_DNA"/>
</dbReference>
<proteinExistence type="predicted"/>
<reference evidence="1 2" key="1">
    <citation type="submission" date="2019-08" db="EMBL/GenBank/DDBJ databases">
        <authorList>
            <person name="Seo Y.L."/>
        </authorList>
    </citation>
    <scope>NUCLEOTIDE SEQUENCE [LARGE SCALE GENOMIC DNA]</scope>
    <source>
        <strain evidence="1 2">MaA-C15</strain>
    </source>
</reference>
<dbReference type="InterPro" id="IPR007362">
    <property type="entry name" value="DUF429"/>
</dbReference>
<comment type="caution">
    <text evidence="1">The sequence shown here is derived from an EMBL/GenBank/DDBJ whole genome shotgun (WGS) entry which is preliminary data.</text>
</comment>
<evidence type="ECO:0000313" key="1">
    <source>
        <dbReference type="EMBL" id="TYR31320.1"/>
    </source>
</evidence>
<sequence length="252" mass="26780">MTACAGVDGCKGGWVAVSSLPGELPQARVFPSFADLLEALPGDAVIAVDMPIGLPDRAGPGGRGPETLVRRHLGARQSSVFSIPSRAAVHAEPGPFASVEEWYAAHRRASDVARQTSDPPRGISIQAFGIFSKIREIDALMVTRPDLHYRVIESHPEAAFWRLNGQRAMALAKKIKGMVNPPGMEERCALLALCGLPAGFVAAAPPRGAAQDDLLDACAMLLVAQRYARGEAMPFPDPPLTDGRGVPMAIWT</sequence>